<name>A0A5J4VX67_9EUKA</name>
<organism evidence="3 4">
    <name type="scientific">Streblomastix strix</name>
    <dbReference type="NCBI Taxonomy" id="222440"/>
    <lineage>
        <taxon>Eukaryota</taxon>
        <taxon>Metamonada</taxon>
        <taxon>Preaxostyla</taxon>
        <taxon>Oxymonadida</taxon>
        <taxon>Streblomastigidae</taxon>
        <taxon>Streblomastix</taxon>
    </lineage>
</organism>
<evidence type="ECO:0000313" key="3">
    <source>
        <dbReference type="EMBL" id="KAA6386879.1"/>
    </source>
</evidence>
<feature type="transmembrane region" description="Helical" evidence="2">
    <location>
        <begin position="481"/>
        <end position="500"/>
    </location>
</feature>
<evidence type="ECO:0000313" key="4">
    <source>
        <dbReference type="Proteomes" id="UP000324800"/>
    </source>
</evidence>
<evidence type="ECO:0000256" key="2">
    <source>
        <dbReference type="SAM" id="Phobius"/>
    </source>
</evidence>
<feature type="transmembrane region" description="Helical" evidence="2">
    <location>
        <begin position="12"/>
        <end position="32"/>
    </location>
</feature>
<comment type="caution">
    <text evidence="3">The sequence shown here is derived from an EMBL/GenBank/DDBJ whole genome shotgun (WGS) entry which is preliminary data.</text>
</comment>
<gene>
    <name evidence="3" type="ORF">EZS28_017595</name>
</gene>
<dbReference type="Proteomes" id="UP000324800">
    <property type="component" value="Unassembled WGS sequence"/>
</dbReference>
<reference evidence="3 4" key="1">
    <citation type="submission" date="2019-03" db="EMBL/GenBank/DDBJ databases">
        <title>Single cell metagenomics reveals metabolic interactions within the superorganism composed of flagellate Streblomastix strix and complex community of Bacteroidetes bacteria on its surface.</title>
        <authorList>
            <person name="Treitli S.C."/>
            <person name="Kolisko M."/>
            <person name="Husnik F."/>
            <person name="Keeling P."/>
            <person name="Hampl V."/>
        </authorList>
    </citation>
    <scope>NUCLEOTIDE SEQUENCE [LARGE SCALE GENOMIC DNA]</scope>
    <source>
        <strain evidence="3">ST1C</strain>
    </source>
</reference>
<keyword evidence="2" id="KW-0812">Transmembrane</keyword>
<sequence length="501" mass="55150">MQISTAVMIRAYLSAVRISLYIAFTLITIMIRTEFHTPFVRTTNPYKIMVKILSFSLEPLIDSLAVALTASEYPQMRSTILTSSSSLSNIGLDNKQRNEEDVQIGGVSQNNIRLLLSMMSYGKAVNMLVSLSPKDKFATKVELEEKSTKSRKMAFIKLVLLLAALSFAARIRGKLYFDPGEVDKNGVVTIDVGKYKNDSELALVQNISDYKTLSKEDVDSFNLVADDKSAFDKLKTSGGPGNFGQCIGVYYTYLIDLYGLMGYTAKAVAGADINPSVTWFFKNAPTNINYVNTDDITDEEEMKSYQNLTMTQTCVGEANVWSSYAIARGGVADAGCYANDQVPVDNICNVDGGSSETYLKGYRVGVFSDADTATLKQIIARFGAARVTGLGIVIGWEQRDDNEYWIHANQKNYALQGYGYDWDTSLITEEPLAGAVIGSQELEPDPDDDDDDDDDVRPDQPGDDDDVDDDDVVDVDSSSTIRVALGFVSVVVFIPVLMLFF</sequence>
<feature type="compositionally biased region" description="Acidic residues" evidence="1">
    <location>
        <begin position="442"/>
        <end position="472"/>
    </location>
</feature>
<feature type="region of interest" description="Disordered" evidence="1">
    <location>
        <begin position="439"/>
        <end position="472"/>
    </location>
</feature>
<keyword evidence="2" id="KW-0472">Membrane</keyword>
<dbReference type="EMBL" id="SNRW01004611">
    <property type="protein sequence ID" value="KAA6386879.1"/>
    <property type="molecule type" value="Genomic_DNA"/>
</dbReference>
<protein>
    <submittedName>
        <fullName evidence="3">Uncharacterized protein</fullName>
    </submittedName>
</protein>
<keyword evidence="2" id="KW-1133">Transmembrane helix</keyword>
<accession>A0A5J4VX67</accession>
<proteinExistence type="predicted"/>
<dbReference type="AlphaFoldDB" id="A0A5J4VX67"/>
<evidence type="ECO:0000256" key="1">
    <source>
        <dbReference type="SAM" id="MobiDB-lite"/>
    </source>
</evidence>